<reference evidence="1" key="1">
    <citation type="journal article" date="2020" name="Nature">
        <title>Giant virus diversity and host interactions through global metagenomics.</title>
        <authorList>
            <person name="Schulz F."/>
            <person name="Roux S."/>
            <person name="Paez-Espino D."/>
            <person name="Jungbluth S."/>
            <person name="Walsh D.A."/>
            <person name="Denef V.J."/>
            <person name="McMahon K.D."/>
            <person name="Konstantinidis K.T."/>
            <person name="Eloe-Fadrosh E.A."/>
            <person name="Kyrpides N.C."/>
            <person name="Woyke T."/>
        </authorList>
    </citation>
    <scope>NUCLEOTIDE SEQUENCE</scope>
    <source>
        <strain evidence="1">GVMAG-S-1035118-87</strain>
    </source>
</reference>
<organism evidence="1">
    <name type="scientific">viral metagenome</name>
    <dbReference type="NCBI Taxonomy" id="1070528"/>
    <lineage>
        <taxon>unclassified sequences</taxon>
        <taxon>metagenomes</taxon>
        <taxon>organismal metagenomes</taxon>
    </lineage>
</organism>
<proteinExistence type="predicted"/>
<name>A0A6C0AH62_9ZZZZ</name>
<protein>
    <recommendedName>
        <fullName evidence="2">Helicase ATP-binding domain-containing protein</fullName>
    </recommendedName>
</protein>
<evidence type="ECO:0000313" key="1">
    <source>
        <dbReference type="EMBL" id="QHS79134.1"/>
    </source>
</evidence>
<sequence length="363" mass="41566">MNADVLAKILVYSGEPSTMVALWKHICPMVRDSIYKCSKKLVYGEIQSGKTAQIIDEVRRAKLPMVLIIQNSQLVRKQYVERFGDVPLQVIHKSTTVLTGATVLLMNNKNQLAKYMALNPPKTYAILLDESDLTQFHPLCANASVEIHVTATPFRYKPHTFDEVQFVEQHPDYCGLDKVLLKPIPKVIDYLSIVDNFRASRGILLINTFTRVEQMRTTAMHISSAHPTVPVILLTTEKGVYRNRVFTRLRGNRLNQILDPYTEESHVIIIANKMATRGISFSNSAHTTHITHQVSNPNTLTGFLQKCRILGIYPDRPQLTLYIEEGFVRRIERYKRTIADRASIVEYHQNKDRKIVYKSFLDV</sequence>
<dbReference type="AlphaFoldDB" id="A0A6C0AH62"/>
<dbReference type="EMBL" id="MN740626">
    <property type="protein sequence ID" value="QHS79134.1"/>
    <property type="molecule type" value="Genomic_DNA"/>
</dbReference>
<evidence type="ECO:0008006" key="2">
    <source>
        <dbReference type="Google" id="ProtNLM"/>
    </source>
</evidence>
<accession>A0A6C0AH62</accession>